<comment type="caution">
    <text evidence="5">The sequence shown here is derived from an EMBL/GenBank/DDBJ whole genome shotgun (WGS) entry which is preliminary data.</text>
</comment>
<comment type="pathway">
    <text evidence="1">Phospholipid metabolism; phosphatidylethanolamine biosynthesis; phosphatidylethanolamine from ethanolamine: step 1/3.</text>
</comment>
<comment type="similarity">
    <text evidence="2">Belongs to the choline/ethanolamine kinase family.</text>
</comment>
<dbReference type="EC" id="2.7.1.82" evidence="3"/>
<dbReference type="PANTHER" id="PTHR22603">
    <property type="entry name" value="CHOLINE/ETHANOALAMINE KINASE"/>
    <property type="match status" value="1"/>
</dbReference>
<dbReference type="Pfam" id="PF01633">
    <property type="entry name" value="Choline_kinase"/>
    <property type="match status" value="1"/>
</dbReference>
<protein>
    <recommendedName>
        <fullName evidence="3">ethanolamine kinase</fullName>
        <ecNumber evidence="3">2.7.1.82</ecNumber>
    </recommendedName>
</protein>
<reference evidence="6" key="1">
    <citation type="journal article" date="2023" name="Commun. Biol.">
        <title>Genome analysis of Parmales, the sister group of diatoms, reveals the evolutionary specialization of diatoms from phago-mixotrophs to photoautotrophs.</title>
        <authorList>
            <person name="Ban H."/>
            <person name="Sato S."/>
            <person name="Yoshikawa S."/>
            <person name="Yamada K."/>
            <person name="Nakamura Y."/>
            <person name="Ichinomiya M."/>
            <person name="Sato N."/>
            <person name="Blanc-Mathieu R."/>
            <person name="Endo H."/>
            <person name="Kuwata A."/>
            <person name="Ogata H."/>
        </authorList>
    </citation>
    <scope>NUCLEOTIDE SEQUENCE [LARGE SCALE GENOMIC DNA]</scope>
</reference>
<dbReference type="EMBL" id="BRYA01000542">
    <property type="protein sequence ID" value="GMI22110.1"/>
    <property type="molecule type" value="Genomic_DNA"/>
</dbReference>
<dbReference type="PANTHER" id="PTHR22603:SF66">
    <property type="entry name" value="ETHANOLAMINE KINASE"/>
    <property type="match status" value="1"/>
</dbReference>
<evidence type="ECO:0000256" key="2">
    <source>
        <dbReference type="ARBA" id="ARBA00038211"/>
    </source>
</evidence>
<evidence type="ECO:0000313" key="6">
    <source>
        <dbReference type="Proteomes" id="UP001165065"/>
    </source>
</evidence>
<dbReference type="AlphaFoldDB" id="A0A9W7FXZ3"/>
<dbReference type="Proteomes" id="UP001165065">
    <property type="component" value="Unassembled WGS sequence"/>
</dbReference>
<keyword evidence="6" id="KW-1185">Reference proteome</keyword>
<dbReference type="Gene3D" id="3.30.200.20">
    <property type="entry name" value="Phosphorylase Kinase, domain 1"/>
    <property type="match status" value="1"/>
</dbReference>
<dbReference type="GO" id="GO:0004305">
    <property type="term" value="F:ethanolamine kinase activity"/>
    <property type="evidence" value="ECO:0007669"/>
    <property type="project" value="UniProtKB-EC"/>
</dbReference>
<feature type="region of interest" description="Disordered" evidence="4">
    <location>
        <begin position="1"/>
        <end position="23"/>
    </location>
</feature>
<dbReference type="GO" id="GO:0005737">
    <property type="term" value="C:cytoplasm"/>
    <property type="evidence" value="ECO:0007669"/>
    <property type="project" value="TreeGrafter"/>
</dbReference>
<dbReference type="OrthoDB" id="10267235at2759"/>
<sequence>MSKFDSSPNNGGGHSHQRRRSTSMYLNNPSTILPISIEPWDTSVSKSALNKNKNTLDTVADVVLNVCPSMVGLTVEDMDITQLGGGLTNVLYLVEGQEPNLAKDGENTVVKSLVRVNGSQDSDILVNREIENRVSAFLSAQGEAPRYFGRFRNGRVEEFYEGALPLCPLDLGASEEQIKVGTKECKGYTWGIAEAMGRLHRIETGDGICKTDLGVGQVWEQTDEWIGIVEGTMEEGLRREVDEKVGKGGLSGKGGNTEGVWEGIKKEWEEIKGKLQSEGVGVGSKFGREVKFTHMDCQSLNILVNKRWGEWAIKLIDFEYSGHNPRALDMGNTWCEHCQANDLKASWEEEYPRWEQKDFFIRKYMEVAVPEVWEAIKSAGEDGEFVRELANEVDRHSLISHLAWVVWSIIQKKVSVIEFDYLEYARGRWEGYWWMKEKLIEKGEW</sequence>
<accession>A0A9W7FXZ3</accession>
<gene>
    <name evidence="5" type="ORF">TrCOL_g12451</name>
</gene>
<dbReference type="InterPro" id="IPR011009">
    <property type="entry name" value="Kinase-like_dom_sf"/>
</dbReference>
<proteinExistence type="inferred from homology"/>
<evidence type="ECO:0000256" key="3">
    <source>
        <dbReference type="ARBA" id="ARBA00038874"/>
    </source>
</evidence>
<evidence type="ECO:0000256" key="4">
    <source>
        <dbReference type="SAM" id="MobiDB-lite"/>
    </source>
</evidence>
<evidence type="ECO:0000256" key="1">
    <source>
        <dbReference type="ARBA" id="ARBA00037883"/>
    </source>
</evidence>
<dbReference type="SUPFAM" id="SSF56112">
    <property type="entry name" value="Protein kinase-like (PK-like)"/>
    <property type="match status" value="1"/>
</dbReference>
<organism evidence="5 6">
    <name type="scientific">Triparma columacea</name>
    <dbReference type="NCBI Taxonomy" id="722753"/>
    <lineage>
        <taxon>Eukaryota</taxon>
        <taxon>Sar</taxon>
        <taxon>Stramenopiles</taxon>
        <taxon>Ochrophyta</taxon>
        <taxon>Bolidophyceae</taxon>
        <taxon>Parmales</taxon>
        <taxon>Triparmaceae</taxon>
        <taxon>Triparma</taxon>
    </lineage>
</organism>
<evidence type="ECO:0000313" key="5">
    <source>
        <dbReference type="EMBL" id="GMI22110.1"/>
    </source>
</evidence>
<dbReference type="GO" id="GO:0006646">
    <property type="term" value="P:phosphatidylethanolamine biosynthetic process"/>
    <property type="evidence" value="ECO:0007669"/>
    <property type="project" value="TreeGrafter"/>
</dbReference>
<name>A0A9W7FXZ3_9STRA</name>
<dbReference type="Gene3D" id="3.90.1200.10">
    <property type="match status" value="1"/>
</dbReference>